<dbReference type="AlphaFoldDB" id="A0ABD2J5D5"/>
<proteinExistence type="predicted"/>
<protein>
    <recommendedName>
        <fullName evidence="1">BTB domain-containing protein</fullName>
    </recommendedName>
</protein>
<dbReference type="InterPro" id="IPR000210">
    <property type="entry name" value="BTB/POZ_dom"/>
</dbReference>
<dbReference type="SUPFAM" id="SSF54695">
    <property type="entry name" value="POZ domain"/>
    <property type="match status" value="1"/>
</dbReference>
<dbReference type="Pfam" id="PF00651">
    <property type="entry name" value="BTB"/>
    <property type="match status" value="1"/>
</dbReference>
<comment type="caution">
    <text evidence="2">The sequence shown here is derived from an EMBL/GenBank/DDBJ whole genome shotgun (WGS) entry which is preliminary data.</text>
</comment>
<dbReference type="EMBL" id="JBICCN010000221">
    <property type="protein sequence ID" value="KAL3085766.1"/>
    <property type="molecule type" value="Genomic_DNA"/>
</dbReference>
<name>A0ABD2J5D5_HETSC</name>
<evidence type="ECO:0000313" key="2">
    <source>
        <dbReference type="EMBL" id="KAL3085766.1"/>
    </source>
</evidence>
<dbReference type="Gene3D" id="3.30.710.10">
    <property type="entry name" value="Potassium Channel Kv1.1, Chain A"/>
    <property type="match status" value="1"/>
</dbReference>
<reference evidence="2 3" key="1">
    <citation type="submission" date="2024-10" db="EMBL/GenBank/DDBJ databases">
        <authorList>
            <person name="Kim D."/>
        </authorList>
    </citation>
    <scope>NUCLEOTIDE SEQUENCE [LARGE SCALE GENOMIC DNA]</scope>
    <source>
        <strain evidence="2">Taebaek</strain>
    </source>
</reference>
<dbReference type="Proteomes" id="UP001620645">
    <property type="component" value="Unassembled WGS sequence"/>
</dbReference>
<organism evidence="2 3">
    <name type="scientific">Heterodera schachtii</name>
    <name type="common">Sugarbeet cyst nematode worm</name>
    <name type="synonym">Tylenchus schachtii</name>
    <dbReference type="NCBI Taxonomy" id="97005"/>
    <lineage>
        <taxon>Eukaryota</taxon>
        <taxon>Metazoa</taxon>
        <taxon>Ecdysozoa</taxon>
        <taxon>Nematoda</taxon>
        <taxon>Chromadorea</taxon>
        <taxon>Rhabditida</taxon>
        <taxon>Tylenchina</taxon>
        <taxon>Tylenchomorpha</taxon>
        <taxon>Tylenchoidea</taxon>
        <taxon>Heteroderidae</taxon>
        <taxon>Heteroderinae</taxon>
        <taxon>Heterodera</taxon>
    </lineage>
</organism>
<accession>A0ABD2J5D5</accession>
<sequence length="77" mass="8354">MNFKLASASTNCPVVEISDVEASASKMILSFIYADDLSALDGDNAMAVLYAAPKYNISGLVNLTLQFPITKLRIQIR</sequence>
<feature type="domain" description="BTB" evidence="1">
    <location>
        <begin position="11"/>
        <end position="70"/>
    </location>
</feature>
<evidence type="ECO:0000259" key="1">
    <source>
        <dbReference type="Pfam" id="PF00651"/>
    </source>
</evidence>
<gene>
    <name evidence="2" type="ORF">niasHS_009515</name>
</gene>
<keyword evidence="3" id="KW-1185">Reference proteome</keyword>
<evidence type="ECO:0000313" key="3">
    <source>
        <dbReference type="Proteomes" id="UP001620645"/>
    </source>
</evidence>
<dbReference type="InterPro" id="IPR011333">
    <property type="entry name" value="SKP1/BTB/POZ_sf"/>
</dbReference>